<protein>
    <submittedName>
        <fullName evidence="8">Threonine/homoserine/homoserine lactone efflux protein</fullName>
    </submittedName>
</protein>
<evidence type="ECO:0000256" key="6">
    <source>
        <dbReference type="ARBA" id="ARBA00023136"/>
    </source>
</evidence>
<comment type="similarity">
    <text evidence="2">Belongs to the Rht family.</text>
</comment>
<proteinExistence type="inferred from homology"/>
<accession>A0A4R1F4Z7</accession>
<evidence type="ECO:0000256" key="7">
    <source>
        <dbReference type="SAM" id="Phobius"/>
    </source>
</evidence>
<evidence type="ECO:0000256" key="3">
    <source>
        <dbReference type="ARBA" id="ARBA00022475"/>
    </source>
</evidence>
<dbReference type="PANTHER" id="PTHR30086:SF14">
    <property type="entry name" value="HOMOSERINE_HOMOSERINE LACTONE EFFLUX PROTEIN"/>
    <property type="match status" value="1"/>
</dbReference>
<dbReference type="GO" id="GO:0042970">
    <property type="term" value="F:homoserine transmembrane transporter activity"/>
    <property type="evidence" value="ECO:0007669"/>
    <property type="project" value="TreeGrafter"/>
</dbReference>
<dbReference type="InterPro" id="IPR001123">
    <property type="entry name" value="LeuE-type"/>
</dbReference>
<dbReference type="AlphaFoldDB" id="A0A4R1F4Z7"/>
<dbReference type="Proteomes" id="UP000294887">
    <property type="component" value="Unassembled WGS sequence"/>
</dbReference>
<dbReference type="OrthoDB" id="9804822at2"/>
<evidence type="ECO:0000256" key="2">
    <source>
        <dbReference type="ARBA" id="ARBA00007928"/>
    </source>
</evidence>
<dbReference type="PIRSF" id="PIRSF006324">
    <property type="entry name" value="LeuE"/>
    <property type="match status" value="1"/>
</dbReference>
<dbReference type="GO" id="GO:0005886">
    <property type="term" value="C:plasma membrane"/>
    <property type="evidence" value="ECO:0007669"/>
    <property type="project" value="UniProtKB-SubCell"/>
</dbReference>
<evidence type="ECO:0000256" key="4">
    <source>
        <dbReference type="ARBA" id="ARBA00022692"/>
    </source>
</evidence>
<dbReference type="PANTHER" id="PTHR30086">
    <property type="entry name" value="ARGININE EXPORTER PROTEIN ARGO"/>
    <property type="match status" value="1"/>
</dbReference>
<evidence type="ECO:0000313" key="9">
    <source>
        <dbReference type="Proteomes" id="UP000294887"/>
    </source>
</evidence>
<feature type="transmembrane region" description="Helical" evidence="7">
    <location>
        <begin position="116"/>
        <end position="138"/>
    </location>
</feature>
<keyword evidence="4 7" id="KW-0812">Transmembrane</keyword>
<feature type="transmembrane region" description="Helical" evidence="7">
    <location>
        <begin position="40"/>
        <end position="65"/>
    </location>
</feature>
<keyword evidence="9" id="KW-1185">Reference proteome</keyword>
<comment type="subcellular location">
    <subcellularLocation>
        <location evidence="1">Cell membrane</location>
        <topology evidence="1">Multi-pass membrane protein</topology>
    </subcellularLocation>
</comment>
<keyword evidence="6 7" id="KW-0472">Membrane</keyword>
<evidence type="ECO:0000313" key="8">
    <source>
        <dbReference type="EMBL" id="TCJ87742.1"/>
    </source>
</evidence>
<keyword evidence="5 7" id="KW-1133">Transmembrane helix</keyword>
<feature type="transmembrane region" description="Helical" evidence="7">
    <location>
        <begin position="150"/>
        <end position="173"/>
    </location>
</feature>
<dbReference type="RefSeq" id="WP_131905994.1">
    <property type="nucleotide sequence ID" value="NZ_BAAAFU010000004.1"/>
</dbReference>
<evidence type="ECO:0000256" key="5">
    <source>
        <dbReference type="ARBA" id="ARBA00022989"/>
    </source>
</evidence>
<dbReference type="EMBL" id="SMFQ01000003">
    <property type="protein sequence ID" value="TCJ87742.1"/>
    <property type="molecule type" value="Genomic_DNA"/>
</dbReference>
<evidence type="ECO:0000256" key="1">
    <source>
        <dbReference type="ARBA" id="ARBA00004651"/>
    </source>
</evidence>
<feature type="transmembrane region" description="Helical" evidence="7">
    <location>
        <begin position="71"/>
        <end position="88"/>
    </location>
</feature>
<sequence length="212" mass="23512">MEFSSWLLFVAVAIAAVMSPGPAILLAISNSVRFGLSKVFLSTLGNVSGLFLLSIAAIFGLGAVLKTSTTLFLIVKVIGAAYLIYLGVKQWRTKANFFDGTIPQTSVVKPKSIKRYYLEGFFIAMTNPKAILFFTALFPQFLNTQESLSMQFFIMTLTLMLMSFIALMTYGLLASKAKRWFAEGERTKWFNRVLGSVFISIGIGVLQLKIER</sequence>
<feature type="transmembrane region" description="Helical" evidence="7">
    <location>
        <begin position="193"/>
        <end position="210"/>
    </location>
</feature>
<dbReference type="Pfam" id="PF01810">
    <property type="entry name" value="LysE"/>
    <property type="match status" value="1"/>
</dbReference>
<reference evidence="8 9" key="1">
    <citation type="submission" date="2019-03" db="EMBL/GenBank/DDBJ databases">
        <title>Genomic Encyclopedia of Type Strains, Phase IV (KMG-IV): sequencing the most valuable type-strain genomes for metagenomic binning, comparative biology and taxonomic classification.</title>
        <authorList>
            <person name="Goeker M."/>
        </authorList>
    </citation>
    <scope>NUCLEOTIDE SEQUENCE [LARGE SCALE GENOMIC DNA]</scope>
    <source>
        <strain evidence="8 9">DSM 24830</strain>
    </source>
</reference>
<keyword evidence="3" id="KW-1003">Cell membrane</keyword>
<organism evidence="8 9">
    <name type="scientific">Cocleimonas flava</name>
    <dbReference type="NCBI Taxonomy" id="634765"/>
    <lineage>
        <taxon>Bacteria</taxon>
        <taxon>Pseudomonadati</taxon>
        <taxon>Pseudomonadota</taxon>
        <taxon>Gammaproteobacteria</taxon>
        <taxon>Thiotrichales</taxon>
        <taxon>Thiotrichaceae</taxon>
        <taxon>Cocleimonas</taxon>
    </lineage>
</organism>
<feature type="transmembrane region" description="Helical" evidence="7">
    <location>
        <begin position="6"/>
        <end position="28"/>
    </location>
</feature>
<gene>
    <name evidence="8" type="ORF">EV695_2257</name>
</gene>
<name>A0A4R1F4Z7_9GAMM</name>
<comment type="caution">
    <text evidence="8">The sequence shown here is derived from an EMBL/GenBank/DDBJ whole genome shotgun (WGS) entry which is preliminary data.</text>
</comment>